<dbReference type="AlphaFoldDB" id="A0AAV1JQ85"/>
<evidence type="ECO:0000313" key="2">
    <source>
        <dbReference type="Proteomes" id="UP001497472"/>
    </source>
</evidence>
<evidence type="ECO:0000313" key="1">
    <source>
        <dbReference type="EMBL" id="CAK1551653.1"/>
    </source>
</evidence>
<reference evidence="1 2" key="1">
    <citation type="submission" date="2023-11" db="EMBL/GenBank/DDBJ databases">
        <authorList>
            <person name="Okamura Y."/>
        </authorList>
    </citation>
    <scope>NUCLEOTIDE SEQUENCE [LARGE SCALE GENOMIC DNA]</scope>
</reference>
<dbReference type="Proteomes" id="UP001497472">
    <property type="component" value="Unassembled WGS sequence"/>
</dbReference>
<sequence>MSCMQATVRLGVELIDRSTRYAPLHARGPYAQHTRRGNRMAHTCARAAVCARQRRISYRPARCPLVRPVAALPELRRIVTRLDMPLPAPRAAPAVAHAHRYASTSNTSILSSWRSKLPMLSALIEIFY</sequence>
<name>A0AAV1JQ85_9NEOP</name>
<organism evidence="1 2">
    <name type="scientific">Leptosia nina</name>
    <dbReference type="NCBI Taxonomy" id="320188"/>
    <lineage>
        <taxon>Eukaryota</taxon>
        <taxon>Metazoa</taxon>
        <taxon>Ecdysozoa</taxon>
        <taxon>Arthropoda</taxon>
        <taxon>Hexapoda</taxon>
        <taxon>Insecta</taxon>
        <taxon>Pterygota</taxon>
        <taxon>Neoptera</taxon>
        <taxon>Endopterygota</taxon>
        <taxon>Lepidoptera</taxon>
        <taxon>Glossata</taxon>
        <taxon>Ditrysia</taxon>
        <taxon>Papilionoidea</taxon>
        <taxon>Pieridae</taxon>
        <taxon>Pierinae</taxon>
        <taxon>Leptosia</taxon>
    </lineage>
</organism>
<keyword evidence="2" id="KW-1185">Reference proteome</keyword>
<protein>
    <submittedName>
        <fullName evidence="1">Uncharacterized protein</fullName>
    </submittedName>
</protein>
<gene>
    <name evidence="1" type="ORF">LNINA_LOCUS10774</name>
</gene>
<accession>A0AAV1JQ85</accession>
<dbReference type="EMBL" id="CAVLEF010000132">
    <property type="protein sequence ID" value="CAK1551653.1"/>
    <property type="molecule type" value="Genomic_DNA"/>
</dbReference>
<comment type="caution">
    <text evidence="1">The sequence shown here is derived from an EMBL/GenBank/DDBJ whole genome shotgun (WGS) entry which is preliminary data.</text>
</comment>
<proteinExistence type="predicted"/>